<dbReference type="AlphaFoldDB" id="A0A5S9F719"/>
<protein>
    <submittedName>
        <fullName evidence="1">Uncharacterized protein</fullName>
    </submittedName>
</protein>
<evidence type="ECO:0000313" key="1">
    <source>
        <dbReference type="EMBL" id="BBM88202.1"/>
    </source>
</evidence>
<dbReference type="OrthoDB" id="5521833at2"/>
<proteinExistence type="predicted"/>
<dbReference type="EMBL" id="AP019860">
    <property type="protein sequence ID" value="BBM88202.1"/>
    <property type="molecule type" value="Genomic_DNA"/>
</dbReference>
<organism evidence="1 2">
    <name type="scientific">Uabimicrobium amorphum</name>
    <dbReference type="NCBI Taxonomy" id="2596890"/>
    <lineage>
        <taxon>Bacteria</taxon>
        <taxon>Pseudomonadati</taxon>
        <taxon>Planctomycetota</taxon>
        <taxon>Candidatus Uabimicrobiia</taxon>
        <taxon>Candidatus Uabimicrobiales</taxon>
        <taxon>Candidatus Uabimicrobiaceae</taxon>
        <taxon>Candidatus Uabimicrobium</taxon>
    </lineage>
</organism>
<gene>
    <name evidence="1" type="ORF">UABAM_06623</name>
</gene>
<accession>A0A5S9F719</accession>
<name>A0A5S9F719_UABAM</name>
<dbReference type="KEGG" id="uam:UABAM_06623"/>
<keyword evidence="2" id="KW-1185">Reference proteome</keyword>
<evidence type="ECO:0000313" key="2">
    <source>
        <dbReference type="Proteomes" id="UP000326354"/>
    </source>
</evidence>
<dbReference type="Proteomes" id="UP000326354">
    <property type="component" value="Chromosome"/>
</dbReference>
<sequence length="168" mass="19756">MIIVQRIRTEWTKKSRSHPGSVKRNSTPDVCECAHLNEKGQIYLQKIEYLERNDFEPQQTLFVDNAAEITKCGIKLSSTKEKCEVKFVWSWAYVGEPERRSTQVFSLKKQQFGQLIFNGRFGHTSSSGKEWTYEKNVINVYFANDFCNSDFLLDREPDKQFKSLERIR</sequence>
<dbReference type="RefSeq" id="WP_152021825.1">
    <property type="nucleotide sequence ID" value="NZ_AP019860.1"/>
</dbReference>
<reference evidence="1 2" key="1">
    <citation type="submission" date="2019-08" db="EMBL/GenBank/DDBJ databases">
        <title>Complete genome sequence of Candidatus Uab amorphum.</title>
        <authorList>
            <person name="Shiratori T."/>
            <person name="Suzuki S."/>
            <person name="Kakizawa Y."/>
            <person name="Ishida K."/>
        </authorList>
    </citation>
    <scope>NUCLEOTIDE SEQUENCE [LARGE SCALE GENOMIC DNA]</scope>
    <source>
        <strain evidence="1 2">SRT547</strain>
    </source>
</reference>